<evidence type="ECO:0000313" key="2">
    <source>
        <dbReference type="EMBL" id="KAK3011113.1"/>
    </source>
</evidence>
<reference evidence="2" key="1">
    <citation type="submission" date="2022-12" db="EMBL/GenBank/DDBJ databases">
        <title>Draft genome assemblies for two species of Escallonia (Escalloniales).</title>
        <authorList>
            <person name="Chanderbali A."/>
            <person name="Dervinis C."/>
            <person name="Anghel I."/>
            <person name="Soltis D."/>
            <person name="Soltis P."/>
            <person name="Zapata F."/>
        </authorList>
    </citation>
    <scope>NUCLEOTIDE SEQUENCE</scope>
    <source>
        <strain evidence="2">UCBG64.0493</strain>
        <tissue evidence="2">Leaf</tissue>
    </source>
</reference>
<keyword evidence="3" id="KW-1185">Reference proteome</keyword>
<sequence>MRKRKKKGKKDEKEEGFKLLARNYLDVGAHHVFDKIRALLEEVDMTPTDVAENSMPKSAEVMRMLVWGT</sequence>
<dbReference type="EMBL" id="JAVXUP010001481">
    <property type="protein sequence ID" value="KAK3011113.1"/>
    <property type="molecule type" value="Genomic_DNA"/>
</dbReference>
<protein>
    <recommendedName>
        <fullName evidence="1">AAA+ ATPase At3g28540-like C-terminal domain-containing protein</fullName>
    </recommendedName>
</protein>
<organism evidence="2 3">
    <name type="scientific">Escallonia herrerae</name>
    <dbReference type="NCBI Taxonomy" id="1293975"/>
    <lineage>
        <taxon>Eukaryota</taxon>
        <taxon>Viridiplantae</taxon>
        <taxon>Streptophyta</taxon>
        <taxon>Embryophyta</taxon>
        <taxon>Tracheophyta</taxon>
        <taxon>Spermatophyta</taxon>
        <taxon>Magnoliopsida</taxon>
        <taxon>eudicotyledons</taxon>
        <taxon>Gunneridae</taxon>
        <taxon>Pentapetalae</taxon>
        <taxon>asterids</taxon>
        <taxon>campanulids</taxon>
        <taxon>Escalloniales</taxon>
        <taxon>Escalloniaceae</taxon>
        <taxon>Escallonia</taxon>
    </lineage>
</organism>
<dbReference type="AlphaFoldDB" id="A0AA89AR34"/>
<comment type="caution">
    <text evidence="2">The sequence shown here is derived from an EMBL/GenBank/DDBJ whole genome shotgun (WGS) entry which is preliminary data.</text>
</comment>
<accession>A0AA89AR34</accession>
<gene>
    <name evidence="2" type="ORF">RJ639_012672</name>
</gene>
<dbReference type="Proteomes" id="UP001188597">
    <property type="component" value="Unassembled WGS sequence"/>
</dbReference>
<dbReference type="Gene3D" id="6.10.280.40">
    <property type="match status" value="1"/>
</dbReference>
<evidence type="ECO:0000259" key="1">
    <source>
        <dbReference type="Pfam" id="PF25568"/>
    </source>
</evidence>
<dbReference type="Pfam" id="PF25568">
    <property type="entry name" value="AAA_lid_At3g28540"/>
    <property type="match status" value="1"/>
</dbReference>
<feature type="domain" description="AAA+ ATPase At3g28540-like C-terminal" evidence="1">
    <location>
        <begin position="15"/>
        <end position="60"/>
    </location>
</feature>
<proteinExistence type="predicted"/>
<evidence type="ECO:0000313" key="3">
    <source>
        <dbReference type="Proteomes" id="UP001188597"/>
    </source>
</evidence>
<dbReference type="InterPro" id="IPR058017">
    <property type="entry name" value="At3g28540-like_C"/>
</dbReference>
<name>A0AA89AR34_9ASTE</name>